<reference evidence="16 17" key="1">
    <citation type="submission" date="2016-11" db="EMBL/GenBank/DDBJ databases">
        <authorList>
            <person name="Jaros S."/>
            <person name="Januszkiewicz K."/>
            <person name="Wedrychowicz H."/>
        </authorList>
    </citation>
    <scope>NUCLEOTIDE SEQUENCE [LARGE SCALE GENOMIC DNA]</scope>
    <source>
        <strain evidence="16 17">GAS242</strain>
    </source>
</reference>
<accession>A0A1M5IGS6</accession>
<name>A0A1M5IGS6_9BRAD</name>
<evidence type="ECO:0000256" key="5">
    <source>
        <dbReference type="ARBA" id="ARBA00022723"/>
    </source>
</evidence>
<proteinExistence type="predicted"/>
<evidence type="ECO:0000256" key="8">
    <source>
        <dbReference type="ARBA" id="ARBA00022833"/>
    </source>
</evidence>
<evidence type="ECO:0000313" key="16">
    <source>
        <dbReference type="EMBL" id="SHG27528.1"/>
    </source>
</evidence>
<keyword evidence="3" id="KW-0444">Lipid biosynthesis</keyword>
<keyword evidence="13" id="KW-0275">Fatty acid biosynthesis</keyword>
<dbReference type="Proteomes" id="UP000190675">
    <property type="component" value="Chromosome I"/>
</dbReference>
<feature type="transmembrane region" description="Helical" evidence="14">
    <location>
        <begin position="113"/>
        <end position="135"/>
    </location>
</feature>
<evidence type="ECO:0000256" key="12">
    <source>
        <dbReference type="ARBA" id="ARBA00023136"/>
    </source>
</evidence>
<dbReference type="GO" id="GO:0080132">
    <property type="term" value="F:fatty acid 2-hydroxylase activity"/>
    <property type="evidence" value="ECO:0007669"/>
    <property type="project" value="InterPro"/>
</dbReference>
<keyword evidence="10" id="KW-0560">Oxidoreductase</keyword>
<feature type="transmembrane region" description="Helical" evidence="14">
    <location>
        <begin position="22"/>
        <end position="46"/>
    </location>
</feature>
<gene>
    <name evidence="16" type="ORF">SAMN05444169_1563</name>
</gene>
<keyword evidence="8" id="KW-0862">Zinc</keyword>
<feature type="domain" description="Fatty acid hydroxylase" evidence="15">
    <location>
        <begin position="37"/>
        <end position="178"/>
    </location>
</feature>
<evidence type="ECO:0000256" key="2">
    <source>
        <dbReference type="ARBA" id="ARBA00004477"/>
    </source>
</evidence>
<dbReference type="InterPro" id="IPR014430">
    <property type="entry name" value="Scs7"/>
</dbReference>
<keyword evidence="5" id="KW-0479">Metal-binding</keyword>
<dbReference type="PANTHER" id="PTHR12863:SF1">
    <property type="entry name" value="FATTY ACID 2-HYDROXYLASE"/>
    <property type="match status" value="1"/>
</dbReference>
<dbReference type="OrthoDB" id="5291370at2"/>
<dbReference type="EMBL" id="LT670818">
    <property type="protein sequence ID" value="SHG27528.1"/>
    <property type="molecule type" value="Genomic_DNA"/>
</dbReference>
<dbReference type="RefSeq" id="WP_154073124.1">
    <property type="nucleotide sequence ID" value="NZ_LT670818.1"/>
</dbReference>
<evidence type="ECO:0000256" key="13">
    <source>
        <dbReference type="ARBA" id="ARBA00023160"/>
    </source>
</evidence>
<evidence type="ECO:0000256" key="14">
    <source>
        <dbReference type="SAM" id="Phobius"/>
    </source>
</evidence>
<keyword evidence="6" id="KW-0256">Endoplasmic reticulum</keyword>
<evidence type="ECO:0000256" key="7">
    <source>
        <dbReference type="ARBA" id="ARBA00022832"/>
    </source>
</evidence>
<dbReference type="PANTHER" id="PTHR12863">
    <property type="entry name" value="FATTY ACID HYDROXYLASE"/>
    <property type="match status" value="1"/>
</dbReference>
<evidence type="ECO:0000256" key="9">
    <source>
        <dbReference type="ARBA" id="ARBA00022989"/>
    </source>
</evidence>
<dbReference type="GO" id="GO:0005506">
    <property type="term" value="F:iron ion binding"/>
    <property type="evidence" value="ECO:0007669"/>
    <property type="project" value="InterPro"/>
</dbReference>
<evidence type="ECO:0000313" key="17">
    <source>
        <dbReference type="Proteomes" id="UP000190675"/>
    </source>
</evidence>
<keyword evidence="11" id="KW-0443">Lipid metabolism</keyword>
<feature type="transmembrane region" description="Helical" evidence="14">
    <location>
        <begin position="86"/>
        <end position="107"/>
    </location>
</feature>
<evidence type="ECO:0000256" key="3">
    <source>
        <dbReference type="ARBA" id="ARBA00022516"/>
    </source>
</evidence>
<dbReference type="AlphaFoldDB" id="A0A1M5IGS6"/>
<dbReference type="GO" id="GO:0016020">
    <property type="term" value="C:membrane"/>
    <property type="evidence" value="ECO:0007669"/>
    <property type="project" value="InterPro"/>
</dbReference>
<keyword evidence="12 14" id="KW-0472">Membrane</keyword>
<organism evidence="16 17">
    <name type="scientific">Bradyrhizobium erythrophlei</name>
    <dbReference type="NCBI Taxonomy" id="1437360"/>
    <lineage>
        <taxon>Bacteria</taxon>
        <taxon>Pseudomonadati</taxon>
        <taxon>Pseudomonadota</taxon>
        <taxon>Alphaproteobacteria</taxon>
        <taxon>Hyphomicrobiales</taxon>
        <taxon>Nitrobacteraceae</taxon>
        <taxon>Bradyrhizobium</taxon>
    </lineage>
</organism>
<evidence type="ECO:0000256" key="1">
    <source>
        <dbReference type="ARBA" id="ARBA00001947"/>
    </source>
</evidence>
<keyword evidence="9 14" id="KW-1133">Transmembrane helix</keyword>
<dbReference type="Pfam" id="PF04116">
    <property type="entry name" value="FA_hydroxylase"/>
    <property type="match status" value="1"/>
</dbReference>
<evidence type="ECO:0000256" key="10">
    <source>
        <dbReference type="ARBA" id="ARBA00023002"/>
    </source>
</evidence>
<sequence>MVPVFLRHGSVAVLLLGVVAEITAWLFGVMALQPLMVLLGALMFYLSEYGMHRFAFHAAPLSWPPARKLQHRLHYDHHVEPGRLDLLFLPIWFLVPNLAVAAGLFALPFGLEAAFSALLGMMLAILHYEWVHYVAHIPYQPRTRLGRWIKQYHLRHHFISEKHWFGVSNPALDGVFGTFRGPAASEKSATTRTLYS</sequence>
<evidence type="ECO:0000259" key="15">
    <source>
        <dbReference type="Pfam" id="PF04116"/>
    </source>
</evidence>
<comment type="subcellular location">
    <subcellularLocation>
        <location evidence="2">Endoplasmic reticulum membrane</location>
        <topology evidence="2">Multi-pass membrane protein</topology>
    </subcellularLocation>
</comment>
<protein>
    <submittedName>
        <fullName evidence="16">Sterol desaturase/sphingolipid hydroxylase, fatty acid hydroxylase superfamily</fullName>
    </submittedName>
</protein>
<evidence type="ECO:0000256" key="4">
    <source>
        <dbReference type="ARBA" id="ARBA00022692"/>
    </source>
</evidence>
<dbReference type="InterPro" id="IPR006694">
    <property type="entry name" value="Fatty_acid_hydroxylase"/>
</dbReference>
<keyword evidence="4 14" id="KW-0812">Transmembrane</keyword>
<evidence type="ECO:0000256" key="6">
    <source>
        <dbReference type="ARBA" id="ARBA00022824"/>
    </source>
</evidence>
<comment type="cofactor">
    <cofactor evidence="1">
        <name>Zn(2+)</name>
        <dbReference type="ChEBI" id="CHEBI:29105"/>
    </cofactor>
</comment>
<dbReference type="GO" id="GO:0006633">
    <property type="term" value="P:fatty acid biosynthetic process"/>
    <property type="evidence" value="ECO:0007669"/>
    <property type="project" value="UniProtKB-KW"/>
</dbReference>
<evidence type="ECO:0000256" key="11">
    <source>
        <dbReference type="ARBA" id="ARBA00023098"/>
    </source>
</evidence>
<keyword evidence="7" id="KW-0276">Fatty acid metabolism</keyword>